<dbReference type="AlphaFoldDB" id="A0AAN9I378"/>
<feature type="region of interest" description="Disordered" evidence="1">
    <location>
        <begin position="832"/>
        <end position="857"/>
    </location>
</feature>
<evidence type="ECO:0000313" key="3">
    <source>
        <dbReference type="EMBL" id="KAK7264262.1"/>
    </source>
</evidence>
<dbReference type="PANTHER" id="PTHR33923:SF11">
    <property type="entry name" value="PLANT CALMODULIN-BINDING-LIKE PROTEIN"/>
    <property type="match status" value="1"/>
</dbReference>
<dbReference type="SMART" id="SM01054">
    <property type="entry name" value="CaM_binding"/>
    <property type="match status" value="2"/>
</dbReference>
<gene>
    <name evidence="3" type="ORF">RJT34_31868</name>
</gene>
<feature type="region of interest" description="Disordered" evidence="1">
    <location>
        <begin position="699"/>
        <end position="742"/>
    </location>
</feature>
<dbReference type="InterPro" id="IPR044681">
    <property type="entry name" value="PICBP-like"/>
</dbReference>
<feature type="region of interest" description="Disordered" evidence="1">
    <location>
        <begin position="1"/>
        <end position="111"/>
    </location>
</feature>
<dbReference type="GO" id="GO:0005516">
    <property type="term" value="F:calmodulin binding"/>
    <property type="evidence" value="ECO:0007669"/>
    <property type="project" value="InterPro"/>
</dbReference>
<feature type="compositionally biased region" description="Polar residues" evidence="1">
    <location>
        <begin position="699"/>
        <end position="723"/>
    </location>
</feature>
<sequence length="967" mass="108289">MVPSKLGVQADHVQSGKCLTNLKPSSSKNQDGKSRVTEKMKKMKSSRSFQLSDMEPLQSPPSVRRLSQQRKAPPLHVPATTTAAFPQQKKQLVGGSPNYMKPTSSSDAKKELLPINHRNTQQSSSDGKNLPPKCLSNSKASIVSCKESTKTLSRSSSLNSTITLTKTPSFKHCKTCLRKSTSTVLFEDVNAPDTVICTSTSTESDTPDTTTCTSTLEESNAQDTATCSSTLKESKFPEYLILHPGGTESEGASVIKVCPYTYCSLNDHGHASLPSLKSFISARRHLLEAQKNMKLEAVNPHGWKVPSDTKKDSDIEQFVFDGKSTCDEADICNPKITPLGQEIGKDFFIEIYAKEKGADKVGQFNSVKDLGDQEEINFTSEETGIAAEEDGIKQVTACVSHALPKSKINFEEDFKIFIEDDNDTIEADTKGNFQREQDAEDADENHSPGGFHEETCMESYCKEVSYDREHLENIELDESDSQHTDIDWGEEQSCAFNYEEGDSSICSLEETDSRLESLSATLHFMPELWLDDISSSRYAEVLVEETLQEAEEHKSICFEAQPQHINSVPGCTHESVDLETQQTGYSSKGKAYEYDRSPWFEEVFQYLTNEEDNNGENEEPVDYKAGCVLAELEEQMVESSEGHQTSKTFRDDESHEDSKASLGNNDNGISQENQIHLPDVSEESIVIVEEQKLLEENQVKNSKLQRTSSTGSEEQHTGKNWQWATKRKRPVQDNEEMEKSNTQRPNLLPLVPALEAKKADLKHQKIDERKNEDKWQLDEIMMTGISKESHEDSRASLHINDNGISQEKQIHLSGIPGETSIVVQDQKLPEENQVKGSKFQRTSCTGSDEQPTGKNFQWETKCKKPVQDDEKMRKINPRKPNFLPLAPDPQPETADLKHQMMDERKNAEEWMLDFALRQAVTRLAPAGKTKVALLVEAFETVMSIPKCETHSRNDSPFAHARPIQACS</sequence>
<dbReference type="EMBL" id="JAYKXN010000008">
    <property type="protein sequence ID" value="KAK7264262.1"/>
    <property type="molecule type" value="Genomic_DNA"/>
</dbReference>
<dbReference type="Proteomes" id="UP001359559">
    <property type="component" value="Unassembled WGS sequence"/>
</dbReference>
<proteinExistence type="predicted"/>
<dbReference type="InterPro" id="IPR012417">
    <property type="entry name" value="CaM-bd_dom_pln"/>
</dbReference>
<feature type="compositionally biased region" description="Basic and acidic residues" evidence="1">
    <location>
        <begin position="30"/>
        <end position="40"/>
    </location>
</feature>
<feature type="compositionally biased region" description="Polar residues" evidence="1">
    <location>
        <begin position="839"/>
        <end position="857"/>
    </location>
</feature>
<feature type="region of interest" description="Disordered" evidence="1">
    <location>
        <begin position="635"/>
        <end position="677"/>
    </location>
</feature>
<feature type="compositionally biased region" description="Polar residues" evidence="1">
    <location>
        <begin position="79"/>
        <end position="90"/>
    </location>
</feature>
<feature type="compositionally biased region" description="Basic and acidic residues" evidence="1">
    <location>
        <begin position="648"/>
        <end position="659"/>
    </location>
</feature>
<evidence type="ECO:0000259" key="2">
    <source>
        <dbReference type="SMART" id="SM01054"/>
    </source>
</evidence>
<dbReference type="Pfam" id="PF07839">
    <property type="entry name" value="CaM_binding"/>
    <property type="match status" value="2"/>
</dbReference>
<feature type="region of interest" description="Disordered" evidence="1">
    <location>
        <begin position="435"/>
        <end position="454"/>
    </location>
</feature>
<name>A0AAN9I378_CLITE</name>
<comment type="caution">
    <text evidence="3">The sequence shown here is derived from an EMBL/GenBank/DDBJ whole genome shotgun (WGS) entry which is preliminary data.</text>
</comment>
<evidence type="ECO:0000256" key="1">
    <source>
        <dbReference type="SAM" id="MobiDB-lite"/>
    </source>
</evidence>
<feature type="domain" description="Calmodulin-binding" evidence="2">
    <location>
        <begin position="700"/>
        <end position="792"/>
    </location>
</feature>
<reference evidence="3 4" key="1">
    <citation type="submission" date="2024-01" db="EMBL/GenBank/DDBJ databases">
        <title>The genomes of 5 underutilized Papilionoideae crops provide insights into root nodulation and disease resistance.</title>
        <authorList>
            <person name="Yuan L."/>
        </authorList>
    </citation>
    <scope>NUCLEOTIDE SEQUENCE [LARGE SCALE GENOMIC DNA]</scope>
    <source>
        <strain evidence="3">LY-2023</strain>
        <tissue evidence="3">Leaf</tissue>
    </source>
</reference>
<dbReference type="PANTHER" id="PTHR33923">
    <property type="entry name" value="CALMODULIN-BINDING PROTEIN-RELATED"/>
    <property type="match status" value="1"/>
</dbReference>
<keyword evidence="4" id="KW-1185">Reference proteome</keyword>
<protein>
    <recommendedName>
        <fullName evidence="2">Calmodulin-binding domain-containing protein</fullName>
    </recommendedName>
</protein>
<organism evidence="3 4">
    <name type="scientific">Clitoria ternatea</name>
    <name type="common">Butterfly pea</name>
    <dbReference type="NCBI Taxonomy" id="43366"/>
    <lineage>
        <taxon>Eukaryota</taxon>
        <taxon>Viridiplantae</taxon>
        <taxon>Streptophyta</taxon>
        <taxon>Embryophyta</taxon>
        <taxon>Tracheophyta</taxon>
        <taxon>Spermatophyta</taxon>
        <taxon>Magnoliopsida</taxon>
        <taxon>eudicotyledons</taxon>
        <taxon>Gunneridae</taxon>
        <taxon>Pentapetalae</taxon>
        <taxon>rosids</taxon>
        <taxon>fabids</taxon>
        <taxon>Fabales</taxon>
        <taxon>Fabaceae</taxon>
        <taxon>Papilionoideae</taxon>
        <taxon>50 kb inversion clade</taxon>
        <taxon>NPAAA clade</taxon>
        <taxon>indigoferoid/millettioid clade</taxon>
        <taxon>Phaseoleae</taxon>
        <taxon>Clitoria</taxon>
    </lineage>
</organism>
<accession>A0AAN9I378</accession>
<feature type="domain" description="Calmodulin-binding" evidence="2">
    <location>
        <begin position="835"/>
        <end position="943"/>
    </location>
</feature>
<evidence type="ECO:0000313" key="4">
    <source>
        <dbReference type="Proteomes" id="UP001359559"/>
    </source>
</evidence>
<feature type="compositionally biased region" description="Polar residues" evidence="1">
    <location>
        <begin position="661"/>
        <end position="674"/>
    </location>
</feature>